<feature type="region of interest" description="Disordered" evidence="1">
    <location>
        <begin position="1"/>
        <end position="26"/>
    </location>
</feature>
<comment type="caution">
    <text evidence="2">The sequence shown here is derived from an EMBL/GenBank/DDBJ whole genome shotgun (WGS) entry which is preliminary data.</text>
</comment>
<accession>A0A5R9E1M8</accession>
<dbReference type="EMBL" id="VAWE01000001">
    <property type="protein sequence ID" value="TLQ43297.1"/>
    <property type="molecule type" value="Genomic_DNA"/>
</dbReference>
<feature type="compositionally biased region" description="Low complexity" evidence="1">
    <location>
        <begin position="42"/>
        <end position="54"/>
    </location>
</feature>
<evidence type="ECO:0000313" key="2">
    <source>
        <dbReference type="EMBL" id="TLQ43297.1"/>
    </source>
</evidence>
<feature type="region of interest" description="Disordered" evidence="1">
    <location>
        <begin position="42"/>
        <end position="93"/>
    </location>
</feature>
<sequence length="93" mass="9536">MEHGASVPVPFGAGRGLAPDSAARRPADHLPANLSLVVVRLPSPGSGPACGPPGTCRTSGHLDGVAAEPNSRPRKTLDRETPAERLANLRDSP</sequence>
<dbReference type="AlphaFoldDB" id="A0A5R9E1M8"/>
<reference evidence="2 3" key="1">
    <citation type="submission" date="2019-05" db="EMBL/GenBank/DDBJ databases">
        <title>Streptomyces marianii sp. nov., a novel marine actinomycete from southern coast of India.</title>
        <authorList>
            <person name="Iniyan A.M."/>
            <person name="Wink J."/>
            <person name="Ramprasad E."/>
            <person name="Ramana C.V."/>
            <person name="Bunk B."/>
            <person name="Sproer C."/>
            <person name="Joseph F.-J.R.S."/>
            <person name="Vincent S.G.P."/>
        </authorList>
    </citation>
    <scope>NUCLEOTIDE SEQUENCE [LARGE SCALE GENOMIC DNA]</scope>
    <source>
        <strain evidence="2 3">ICN19</strain>
    </source>
</reference>
<dbReference type="Proteomes" id="UP000305921">
    <property type="component" value="Unassembled WGS sequence"/>
</dbReference>
<dbReference type="OrthoDB" id="9803231at2"/>
<gene>
    <name evidence="2" type="ORF">FEF34_09240</name>
</gene>
<proteinExistence type="predicted"/>
<evidence type="ECO:0000256" key="1">
    <source>
        <dbReference type="SAM" id="MobiDB-lite"/>
    </source>
</evidence>
<organism evidence="2 3">
    <name type="scientific">Streptomyces marianii</name>
    <dbReference type="NCBI Taxonomy" id="1817406"/>
    <lineage>
        <taxon>Bacteria</taxon>
        <taxon>Bacillati</taxon>
        <taxon>Actinomycetota</taxon>
        <taxon>Actinomycetes</taxon>
        <taxon>Kitasatosporales</taxon>
        <taxon>Streptomycetaceae</taxon>
        <taxon>Streptomyces</taxon>
    </lineage>
</organism>
<evidence type="ECO:0000313" key="3">
    <source>
        <dbReference type="Proteomes" id="UP000305921"/>
    </source>
</evidence>
<name>A0A5R9E1M8_9ACTN</name>
<protein>
    <submittedName>
        <fullName evidence="2">Uncharacterized protein</fullName>
    </submittedName>
</protein>
<keyword evidence="3" id="KW-1185">Reference proteome</keyword>